<feature type="transmembrane region" description="Helical" evidence="7">
    <location>
        <begin position="241"/>
        <end position="264"/>
    </location>
</feature>
<dbReference type="PROSITE" id="PS50850">
    <property type="entry name" value="MFS"/>
    <property type="match status" value="1"/>
</dbReference>
<dbReference type="PANTHER" id="PTHR23517">
    <property type="entry name" value="RESISTANCE PROTEIN MDTM, PUTATIVE-RELATED-RELATED"/>
    <property type="match status" value="1"/>
</dbReference>
<comment type="subcellular location">
    <subcellularLocation>
        <location evidence="1">Cell membrane</location>
        <topology evidence="1">Multi-pass membrane protein</topology>
    </subcellularLocation>
</comment>
<evidence type="ECO:0000259" key="8">
    <source>
        <dbReference type="PROSITE" id="PS50850"/>
    </source>
</evidence>
<feature type="transmembrane region" description="Helical" evidence="7">
    <location>
        <begin position="164"/>
        <end position="182"/>
    </location>
</feature>
<feature type="transmembrane region" description="Helical" evidence="7">
    <location>
        <begin position="276"/>
        <end position="294"/>
    </location>
</feature>
<evidence type="ECO:0000256" key="7">
    <source>
        <dbReference type="SAM" id="Phobius"/>
    </source>
</evidence>
<dbReference type="RefSeq" id="WP_127681686.1">
    <property type="nucleotide sequence ID" value="NZ_SACM01000001.1"/>
</dbReference>
<feature type="transmembrane region" description="Helical" evidence="7">
    <location>
        <begin position="335"/>
        <end position="353"/>
    </location>
</feature>
<evidence type="ECO:0000256" key="1">
    <source>
        <dbReference type="ARBA" id="ARBA00004651"/>
    </source>
</evidence>
<dbReference type="AlphaFoldDB" id="A0A437LST7"/>
<feature type="domain" description="Major facilitator superfamily (MFS) profile" evidence="8">
    <location>
        <begin position="210"/>
        <end position="395"/>
    </location>
</feature>
<evidence type="ECO:0000256" key="4">
    <source>
        <dbReference type="ARBA" id="ARBA00022692"/>
    </source>
</evidence>
<dbReference type="Pfam" id="PF07690">
    <property type="entry name" value="MFS_1"/>
    <property type="match status" value="1"/>
</dbReference>
<dbReference type="EMBL" id="SACM01000001">
    <property type="protein sequence ID" value="RVT88475.1"/>
    <property type="molecule type" value="Genomic_DNA"/>
</dbReference>
<keyword evidence="4 7" id="KW-0812">Transmembrane</keyword>
<evidence type="ECO:0000313" key="10">
    <source>
        <dbReference type="Proteomes" id="UP000288587"/>
    </source>
</evidence>
<feature type="transmembrane region" description="Helical" evidence="7">
    <location>
        <begin position="70"/>
        <end position="91"/>
    </location>
</feature>
<feature type="transmembrane region" description="Helical" evidence="7">
    <location>
        <begin position="213"/>
        <end position="235"/>
    </location>
</feature>
<keyword evidence="6 7" id="KW-0472">Membrane</keyword>
<accession>A0A437LST7</accession>
<proteinExistence type="predicted"/>
<feature type="transmembrane region" description="Helical" evidence="7">
    <location>
        <begin position="97"/>
        <end position="115"/>
    </location>
</feature>
<dbReference type="InterPro" id="IPR011701">
    <property type="entry name" value="MFS"/>
</dbReference>
<reference evidence="9 10" key="1">
    <citation type="submission" date="2019-01" db="EMBL/GenBank/DDBJ databases">
        <authorList>
            <person name="Chen W.-M."/>
        </authorList>
    </citation>
    <scope>NUCLEOTIDE SEQUENCE [LARGE SCALE GENOMIC DNA]</scope>
    <source>
        <strain evidence="9 10">CCP-18</strain>
    </source>
</reference>
<evidence type="ECO:0000313" key="9">
    <source>
        <dbReference type="EMBL" id="RVT88475.1"/>
    </source>
</evidence>
<dbReference type="OrthoDB" id="4822895at2"/>
<comment type="caution">
    <text evidence="9">The sequence shown here is derived from an EMBL/GenBank/DDBJ whole genome shotgun (WGS) entry which is preliminary data.</text>
</comment>
<keyword evidence="2" id="KW-0813">Transport</keyword>
<dbReference type="InterPro" id="IPR050171">
    <property type="entry name" value="MFS_Transporters"/>
</dbReference>
<dbReference type="InterPro" id="IPR036259">
    <property type="entry name" value="MFS_trans_sf"/>
</dbReference>
<keyword evidence="10" id="KW-1185">Reference proteome</keyword>
<sequence length="395" mass="40739">MSRLPAGFLRLIGALMALHATMAVVRVTSTLWLLKTGHSAFLVGVMLALVSLTPALLGAPAGAWADRFGLWRPLVGGSALAGLGVVAAWAWPSVPTLVLAALGTGASLALSAVAVQREIALIAQAQPDGGVPSQALYSWAAMGPAMSNTLSPVVAGFLIDHLGFRYGFFAGVLLAPVGLLLLRANRHRPWPGGARHASLMPAWDLLRQRPLRALLVLNMVLAVAWDAHTFVVPVLGHERGYSASTIGLLLGAFAVGVALVRLAIVRWTGAWSDRTAIRAALLVTASALGAYPWLPGVPGMALGSFLLGMALGSVQPTMLAALTHITPPERHGQALGLRMVLTNGAAILMPLAFGAVSSLAGAAAPMSLMALVAAACWPATRPLSQSPGGKPSVKD</sequence>
<gene>
    <name evidence="9" type="ORF">EOD73_05745</name>
</gene>
<dbReference type="Gene3D" id="1.20.1250.20">
    <property type="entry name" value="MFS general substrate transporter like domains"/>
    <property type="match status" value="1"/>
</dbReference>
<organism evidence="9 10">
    <name type="scientific">Inhella crocodyli</name>
    <dbReference type="NCBI Taxonomy" id="2499851"/>
    <lineage>
        <taxon>Bacteria</taxon>
        <taxon>Pseudomonadati</taxon>
        <taxon>Pseudomonadota</taxon>
        <taxon>Betaproteobacteria</taxon>
        <taxon>Burkholderiales</taxon>
        <taxon>Sphaerotilaceae</taxon>
        <taxon>Inhella</taxon>
    </lineage>
</organism>
<dbReference type="SUPFAM" id="SSF103473">
    <property type="entry name" value="MFS general substrate transporter"/>
    <property type="match status" value="1"/>
</dbReference>
<evidence type="ECO:0000256" key="2">
    <source>
        <dbReference type="ARBA" id="ARBA00022448"/>
    </source>
</evidence>
<protein>
    <submittedName>
        <fullName evidence="9">MFS transporter</fullName>
    </submittedName>
</protein>
<evidence type="ECO:0000256" key="5">
    <source>
        <dbReference type="ARBA" id="ARBA00022989"/>
    </source>
</evidence>
<feature type="transmembrane region" description="Helical" evidence="7">
    <location>
        <begin position="300"/>
        <end position="323"/>
    </location>
</feature>
<evidence type="ECO:0000256" key="6">
    <source>
        <dbReference type="ARBA" id="ARBA00023136"/>
    </source>
</evidence>
<dbReference type="Proteomes" id="UP000288587">
    <property type="component" value="Unassembled WGS sequence"/>
</dbReference>
<name>A0A437LST7_9BURK</name>
<dbReference type="InterPro" id="IPR020846">
    <property type="entry name" value="MFS_dom"/>
</dbReference>
<feature type="transmembrane region" description="Helical" evidence="7">
    <location>
        <begin position="136"/>
        <end position="158"/>
    </location>
</feature>
<keyword evidence="5 7" id="KW-1133">Transmembrane helix</keyword>
<keyword evidence="3" id="KW-1003">Cell membrane</keyword>
<feature type="transmembrane region" description="Helical" evidence="7">
    <location>
        <begin position="39"/>
        <end position="58"/>
    </location>
</feature>
<dbReference type="GO" id="GO:0005886">
    <property type="term" value="C:plasma membrane"/>
    <property type="evidence" value="ECO:0007669"/>
    <property type="project" value="UniProtKB-SubCell"/>
</dbReference>
<dbReference type="GO" id="GO:0022857">
    <property type="term" value="F:transmembrane transporter activity"/>
    <property type="evidence" value="ECO:0007669"/>
    <property type="project" value="InterPro"/>
</dbReference>
<evidence type="ECO:0000256" key="3">
    <source>
        <dbReference type="ARBA" id="ARBA00022475"/>
    </source>
</evidence>